<dbReference type="KEGG" id="gtt:GUITHDRAFT_122357"/>
<dbReference type="EnsemblProtists" id="EKX31449">
    <property type="protein sequence ID" value="EKX31449"/>
    <property type="gene ID" value="GUITHDRAFT_122357"/>
</dbReference>
<reference evidence="2 4" key="1">
    <citation type="journal article" date="2012" name="Nature">
        <title>Algal genomes reveal evolutionary mosaicism and the fate of nucleomorphs.</title>
        <authorList>
            <consortium name="DOE Joint Genome Institute"/>
            <person name="Curtis B.A."/>
            <person name="Tanifuji G."/>
            <person name="Burki F."/>
            <person name="Gruber A."/>
            <person name="Irimia M."/>
            <person name="Maruyama S."/>
            <person name="Arias M.C."/>
            <person name="Ball S.G."/>
            <person name="Gile G.H."/>
            <person name="Hirakawa Y."/>
            <person name="Hopkins J.F."/>
            <person name="Kuo A."/>
            <person name="Rensing S.A."/>
            <person name="Schmutz J."/>
            <person name="Symeonidi A."/>
            <person name="Elias M."/>
            <person name="Eveleigh R.J."/>
            <person name="Herman E.K."/>
            <person name="Klute M.J."/>
            <person name="Nakayama T."/>
            <person name="Obornik M."/>
            <person name="Reyes-Prieto A."/>
            <person name="Armbrust E.V."/>
            <person name="Aves S.J."/>
            <person name="Beiko R.G."/>
            <person name="Coutinho P."/>
            <person name="Dacks J.B."/>
            <person name="Durnford D.G."/>
            <person name="Fast N.M."/>
            <person name="Green B.R."/>
            <person name="Grisdale C.J."/>
            <person name="Hempel F."/>
            <person name="Henrissat B."/>
            <person name="Hoppner M.P."/>
            <person name="Ishida K."/>
            <person name="Kim E."/>
            <person name="Koreny L."/>
            <person name="Kroth P.G."/>
            <person name="Liu Y."/>
            <person name="Malik S.B."/>
            <person name="Maier U.G."/>
            <person name="McRose D."/>
            <person name="Mock T."/>
            <person name="Neilson J.A."/>
            <person name="Onodera N.T."/>
            <person name="Poole A.M."/>
            <person name="Pritham E.J."/>
            <person name="Richards T.A."/>
            <person name="Rocap G."/>
            <person name="Roy S.W."/>
            <person name="Sarai C."/>
            <person name="Schaack S."/>
            <person name="Shirato S."/>
            <person name="Slamovits C.H."/>
            <person name="Spencer D.F."/>
            <person name="Suzuki S."/>
            <person name="Worden A.Z."/>
            <person name="Zauner S."/>
            <person name="Barry K."/>
            <person name="Bell C."/>
            <person name="Bharti A.K."/>
            <person name="Crow J.A."/>
            <person name="Grimwood J."/>
            <person name="Kramer R."/>
            <person name="Lindquist E."/>
            <person name="Lucas S."/>
            <person name="Salamov A."/>
            <person name="McFadden G.I."/>
            <person name="Lane C.E."/>
            <person name="Keeling P.J."/>
            <person name="Gray M.W."/>
            <person name="Grigoriev I.V."/>
            <person name="Archibald J.M."/>
        </authorList>
    </citation>
    <scope>NUCLEOTIDE SEQUENCE</scope>
    <source>
        <strain evidence="2 4">CCMP2712</strain>
    </source>
</reference>
<evidence type="ECO:0000313" key="3">
    <source>
        <dbReference type="EnsemblProtists" id="EKX31449"/>
    </source>
</evidence>
<reference evidence="4" key="2">
    <citation type="submission" date="2012-11" db="EMBL/GenBank/DDBJ databases">
        <authorList>
            <person name="Kuo A."/>
            <person name="Curtis B.A."/>
            <person name="Tanifuji G."/>
            <person name="Burki F."/>
            <person name="Gruber A."/>
            <person name="Irimia M."/>
            <person name="Maruyama S."/>
            <person name="Arias M.C."/>
            <person name="Ball S.G."/>
            <person name="Gile G.H."/>
            <person name="Hirakawa Y."/>
            <person name="Hopkins J.F."/>
            <person name="Rensing S.A."/>
            <person name="Schmutz J."/>
            <person name="Symeonidi A."/>
            <person name="Elias M."/>
            <person name="Eveleigh R.J."/>
            <person name="Herman E.K."/>
            <person name="Klute M.J."/>
            <person name="Nakayama T."/>
            <person name="Obornik M."/>
            <person name="Reyes-Prieto A."/>
            <person name="Armbrust E.V."/>
            <person name="Aves S.J."/>
            <person name="Beiko R.G."/>
            <person name="Coutinho P."/>
            <person name="Dacks J.B."/>
            <person name="Durnford D.G."/>
            <person name="Fast N.M."/>
            <person name="Green B.R."/>
            <person name="Grisdale C."/>
            <person name="Hempe F."/>
            <person name="Henrissat B."/>
            <person name="Hoppner M.P."/>
            <person name="Ishida K.-I."/>
            <person name="Kim E."/>
            <person name="Koreny L."/>
            <person name="Kroth P.G."/>
            <person name="Liu Y."/>
            <person name="Malik S.-B."/>
            <person name="Maier U.G."/>
            <person name="McRose D."/>
            <person name="Mock T."/>
            <person name="Neilson J.A."/>
            <person name="Onodera N.T."/>
            <person name="Poole A.M."/>
            <person name="Pritham E.J."/>
            <person name="Richards T.A."/>
            <person name="Rocap G."/>
            <person name="Roy S.W."/>
            <person name="Sarai C."/>
            <person name="Schaack S."/>
            <person name="Shirato S."/>
            <person name="Slamovits C.H."/>
            <person name="Spencer D.F."/>
            <person name="Suzuki S."/>
            <person name="Worden A.Z."/>
            <person name="Zauner S."/>
            <person name="Barry K."/>
            <person name="Bell C."/>
            <person name="Bharti A.K."/>
            <person name="Crow J.A."/>
            <person name="Grimwood J."/>
            <person name="Kramer R."/>
            <person name="Lindquist E."/>
            <person name="Lucas S."/>
            <person name="Salamov A."/>
            <person name="McFadden G.I."/>
            <person name="Lane C.E."/>
            <person name="Keeling P.J."/>
            <person name="Gray M.W."/>
            <person name="Grigoriev I.V."/>
            <person name="Archibald J.M."/>
        </authorList>
    </citation>
    <scope>NUCLEOTIDE SEQUENCE</scope>
    <source>
        <strain evidence="4">CCMP2712</strain>
    </source>
</reference>
<dbReference type="AlphaFoldDB" id="L1I6D6"/>
<reference evidence="3" key="3">
    <citation type="submission" date="2016-03" db="UniProtKB">
        <authorList>
            <consortium name="EnsemblProtists"/>
        </authorList>
    </citation>
    <scope>IDENTIFICATION</scope>
</reference>
<dbReference type="RefSeq" id="XP_005818429.1">
    <property type="nucleotide sequence ID" value="XM_005818372.1"/>
</dbReference>
<sequence length="386" mass="42495">MADASSSPRPALVREFAKVVKLSPRRIEDTLRKALARLEERVKEQEGLKLAELNDYSDLEEVPSVHVDPRISRHILEVQRRQDSFNKLFNGRTEKLCQGSILRAGMRSKEQKRIGFSLELDQTRFYDPVEVEVEQERVPAEKPSKGMGFLGFSKILGVFTGKGETRRTEKAFMSSKFSAAVIDKRSKNYKGQKSEKGKRSSSSRGDGCDNIIGARPVPAQLPGAIAGDAAERISFAGGAIEGGASDFSFAGQPLLSSLRADAQQVGRMRDSRSGSVSPEIRSRDRGGASPVEMSLSRKKNIIGGSERSTSPQAFVRRSRRASEIISVKKLPDPWLEEEESTRPVLVKSNSLSRADRSRSLSPPSRLRNAAAGPQELRASSRRGGRN</sequence>
<dbReference type="HOGENOM" id="CLU_716580_0_0_1"/>
<dbReference type="Proteomes" id="UP000011087">
    <property type="component" value="Unassembled WGS sequence"/>
</dbReference>
<proteinExistence type="predicted"/>
<accession>L1I6D6</accession>
<evidence type="ECO:0000256" key="1">
    <source>
        <dbReference type="SAM" id="MobiDB-lite"/>
    </source>
</evidence>
<feature type="region of interest" description="Disordered" evidence="1">
    <location>
        <begin position="331"/>
        <end position="386"/>
    </location>
</feature>
<protein>
    <submittedName>
        <fullName evidence="2 3">Uncharacterized protein</fullName>
    </submittedName>
</protein>
<feature type="compositionally biased region" description="Low complexity" evidence="1">
    <location>
        <begin position="359"/>
        <end position="369"/>
    </location>
</feature>
<dbReference type="PaxDb" id="55529-EKX31449"/>
<dbReference type="GeneID" id="17288174"/>
<feature type="region of interest" description="Disordered" evidence="1">
    <location>
        <begin position="188"/>
        <end position="211"/>
    </location>
</feature>
<evidence type="ECO:0000313" key="2">
    <source>
        <dbReference type="EMBL" id="EKX31449.1"/>
    </source>
</evidence>
<name>L1I6D6_GUITC</name>
<organism evidence="2">
    <name type="scientific">Guillardia theta (strain CCMP2712)</name>
    <name type="common">Cryptophyte</name>
    <dbReference type="NCBI Taxonomy" id="905079"/>
    <lineage>
        <taxon>Eukaryota</taxon>
        <taxon>Cryptophyceae</taxon>
        <taxon>Pyrenomonadales</taxon>
        <taxon>Geminigeraceae</taxon>
        <taxon>Guillardia</taxon>
    </lineage>
</organism>
<feature type="compositionally biased region" description="Basic and acidic residues" evidence="1">
    <location>
        <begin position="188"/>
        <end position="198"/>
    </location>
</feature>
<keyword evidence="4" id="KW-1185">Reference proteome</keyword>
<dbReference type="EMBL" id="JH993279">
    <property type="protein sequence ID" value="EKX31449.1"/>
    <property type="molecule type" value="Genomic_DNA"/>
</dbReference>
<gene>
    <name evidence="2" type="ORF">GUITHDRAFT_122357</name>
</gene>
<feature type="region of interest" description="Disordered" evidence="1">
    <location>
        <begin position="261"/>
        <end position="318"/>
    </location>
</feature>
<evidence type="ECO:0000313" key="4">
    <source>
        <dbReference type="Proteomes" id="UP000011087"/>
    </source>
</evidence>